<accession>A0ABR1F372</accession>
<dbReference type="RefSeq" id="XP_064767325.1">
    <property type="nucleotide sequence ID" value="XM_064912952.1"/>
</dbReference>
<dbReference type="Proteomes" id="UP001498771">
    <property type="component" value="Unassembled WGS sequence"/>
</dbReference>
<keyword evidence="2" id="KW-1185">Reference proteome</keyword>
<dbReference type="InterPro" id="IPR023214">
    <property type="entry name" value="HAD_sf"/>
</dbReference>
<comment type="caution">
    <text evidence="1">The sequence shown here is derived from an EMBL/GenBank/DDBJ whole genome shotgun (WGS) entry which is preliminary data.</text>
</comment>
<dbReference type="Gene3D" id="3.40.50.1000">
    <property type="entry name" value="HAD superfamily/HAD-like"/>
    <property type="match status" value="1"/>
</dbReference>
<reference evidence="1 2" key="1">
    <citation type="submission" date="2024-03" db="EMBL/GenBank/DDBJ databases">
        <title>Genome-scale model development and genomic sequencing of the oleaginous clade Lipomyces.</title>
        <authorList>
            <consortium name="Lawrence Berkeley National Laboratory"/>
            <person name="Czajka J.J."/>
            <person name="Han Y."/>
            <person name="Kim J."/>
            <person name="Mondo S.J."/>
            <person name="Hofstad B.A."/>
            <person name="Robles A."/>
            <person name="Haridas S."/>
            <person name="Riley R."/>
            <person name="LaButti K."/>
            <person name="Pangilinan J."/>
            <person name="Andreopoulos W."/>
            <person name="Lipzen A."/>
            <person name="Yan J."/>
            <person name="Wang M."/>
            <person name="Ng V."/>
            <person name="Grigoriev I.V."/>
            <person name="Spatafora J.W."/>
            <person name="Magnuson J.K."/>
            <person name="Baker S.E."/>
            <person name="Pomraning K.R."/>
        </authorList>
    </citation>
    <scope>NUCLEOTIDE SEQUENCE [LARGE SCALE GENOMIC DNA]</scope>
    <source>
        <strain evidence="1 2">Phaff 52-87</strain>
    </source>
</reference>
<organism evidence="1 2">
    <name type="scientific">Myxozyma melibiosi</name>
    <dbReference type="NCBI Taxonomy" id="54550"/>
    <lineage>
        <taxon>Eukaryota</taxon>
        <taxon>Fungi</taxon>
        <taxon>Dikarya</taxon>
        <taxon>Ascomycota</taxon>
        <taxon>Saccharomycotina</taxon>
        <taxon>Lipomycetes</taxon>
        <taxon>Lipomycetales</taxon>
        <taxon>Lipomycetaceae</taxon>
        <taxon>Myxozyma</taxon>
    </lineage>
</organism>
<dbReference type="Pfam" id="PF09419">
    <property type="entry name" value="PGP_phosphatase"/>
    <property type="match status" value="1"/>
</dbReference>
<evidence type="ECO:0000313" key="2">
    <source>
        <dbReference type="Proteomes" id="UP001498771"/>
    </source>
</evidence>
<dbReference type="SUPFAM" id="SSF56784">
    <property type="entry name" value="HAD-like"/>
    <property type="match status" value="1"/>
</dbReference>
<dbReference type="InterPro" id="IPR027706">
    <property type="entry name" value="PGP_Pase"/>
</dbReference>
<dbReference type="GeneID" id="90038464"/>
<proteinExistence type="predicted"/>
<sequence length="259" mass="29499">MQRLADRLKTAMKPLSSWFWQQHFNARYGYLRFFDRRDAVFQVLSLTYFPARALPHARISRFCDLPEDIHSLFPAHADIRAVVLDKDNCFAETDKIGAHPDNLAALANLRRQFPGSKVIIVSNTAGAYLHEVRHAFGNELRLKRETERATGIEVYDHLHFKPHESVGKGVLMKLIEDKSTDVHAAHHVAVIGDRIFTDVFMANNIGAWALWIEDGVKKSNSPLVRIEKKLVDLIESRGIKPILPKKPPRTDPLPPSDAW</sequence>
<name>A0ABR1F372_9ASCO</name>
<gene>
    <name evidence="1" type="ORF">BZA70DRAFT_280429</name>
</gene>
<evidence type="ECO:0000313" key="1">
    <source>
        <dbReference type="EMBL" id="KAK7204292.1"/>
    </source>
</evidence>
<dbReference type="EMBL" id="JBBJBU010000008">
    <property type="protein sequence ID" value="KAK7204292.1"/>
    <property type="molecule type" value="Genomic_DNA"/>
</dbReference>
<protein>
    <submittedName>
        <fullName evidence="1">Mitochondrial PGP phosphatase-domain-containing protein</fullName>
    </submittedName>
</protein>
<dbReference type="InterPro" id="IPR036412">
    <property type="entry name" value="HAD-like_sf"/>
</dbReference>